<sequence>MIRSTAVRRRARRQLIGGILALAAALAVTGSAAWWWFAGRGPELDPDTLCPLNGPRGHAVLLVDRTDPLNFTQRQAFLAYLTELGRDRLGEGELLTVFALGEELTASAEPLFAMCHPGRGQGRDRWTSNPERLRRRFEDRFLKPVMALADRLQATTPARHSPLMEMLQLVAIKGFRARPVTGPRRLFVVSDMLHNTPAYSQYRDPVDFQWFRETPLFHKVKTDLGGVEVELAYLLNAPARQTRRQAKFWEDYFEAQGARLVAVRILEG</sequence>
<accession>A0ABM9NJK9</accession>
<dbReference type="EMBL" id="OZ026884">
    <property type="protein sequence ID" value="CAL1240810.1"/>
    <property type="molecule type" value="Genomic_DNA"/>
</dbReference>
<proteinExistence type="predicted"/>
<gene>
    <name evidence="1" type="ORF">MECH1_V1_2034</name>
</gene>
<keyword evidence="2" id="KW-1185">Reference proteome</keyword>
<evidence type="ECO:0000313" key="1">
    <source>
        <dbReference type="EMBL" id="CAL1240810.1"/>
    </source>
</evidence>
<evidence type="ECO:0000313" key="2">
    <source>
        <dbReference type="Proteomes" id="UP001497493"/>
    </source>
</evidence>
<organism evidence="1 2">
    <name type="scientific">Candidatus Methylocalor cossyra</name>
    <dbReference type="NCBI Taxonomy" id="3108543"/>
    <lineage>
        <taxon>Bacteria</taxon>
        <taxon>Pseudomonadati</taxon>
        <taxon>Pseudomonadota</taxon>
        <taxon>Gammaproteobacteria</taxon>
        <taxon>Methylococcales</taxon>
        <taxon>Methylococcaceae</taxon>
        <taxon>Candidatus Methylocalor</taxon>
    </lineage>
</organism>
<dbReference type="Proteomes" id="UP001497493">
    <property type="component" value="Chromosome"/>
</dbReference>
<protein>
    <submittedName>
        <fullName evidence="1">Uncharacterized protein</fullName>
    </submittedName>
</protein>
<dbReference type="RefSeq" id="WP_348757374.1">
    <property type="nucleotide sequence ID" value="NZ_OZ026884.1"/>
</dbReference>
<name>A0ABM9NJK9_9GAMM</name>
<reference evidence="1 2" key="1">
    <citation type="submission" date="2024-04" db="EMBL/GenBank/DDBJ databases">
        <authorList>
            <person name="Cremers G."/>
        </authorList>
    </citation>
    <scope>NUCLEOTIDE SEQUENCE [LARGE SCALE GENOMIC DNA]</scope>
    <source>
        <strain evidence="1">MeCH1-AG</strain>
    </source>
</reference>